<comment type="caution">
    <text evidence="5">Lacks conserved residue(s) required for the propagation of feature annotation.</text>
</comment>
<feature type="binding site" evidence="5">
    <location>
        <position position="322"/>
    </location>
    <ligand>
        <name>Zn(2+)</name>
        <dbReference type="ChEBI" id="CHEBI:29105"/>
        <note>catalytic</note>
    </ligand>
</feature>
<dbReference type="InterPro" id="IPR001590">
    <property type="entry name" value="Peptidase_M12B"/>
</dbReference>
<dbReference type="PANTHER" id="PTHR11905">
    <property type="entry name" value="ADAM A DISINTEGRIN AND METALLOPROTEASE DOMAIN"/>
    <property type="match status" value="1"/>
</dbReference>
<keyword evidence="5" id="KW-0479">Metal-binding</keyword>
<feature type="binding site" evidence="5">
    <location>
        <position position="318"/>
    </location>
    <ligand>
        <name>Zn(2+)</name>
        <dbReference type="ChEBI" id="CHEBI:29105"/>
        <note>catalytic</note>
    </ligand>
</feature>
<feature type="signal peptide" evidence="6">
    <location>
        <begin position="1"/>
        <end position="16"/>
    </location>
</feature>
<feature type="active site" evidence="5">
    <location>
        <position position="319"/>
    </location>
</feature>
<dbReference type="GO" id="GO:0006509">
    <property type="term" value="P:membrane protein ectodomain proteolysis"/>
    <property type="evidence" value="ECO:0007669"/>
    <property type="project" value="TreeGrafter"/>
</dbReference>
<proteinExistence type="evidence at transcript level"/>
<evidence type="ECO:0000256" key="4">
    <source>
        <dbReference type="ARBA" id="ARBA00023049"/>
    </source>
</evidence>
<sequence length="468" mass="53114">MVPSFLILQFLRTCYAAEEFLVYPTLLQTRNSAPNLVLHINDNIILNLERSSVLADELHFVTTSDDGDELDMVDTSAIQDSLYHDTHHQSSIRLLQQDGLVQVEGLINSKLRIKPLPERERSSQGQMLHKVYEVNESYKGLFREPTVLEPSQYDDRTESHHENRVEARDTIPKLFIVEIHVISDKAHQTSFRKNEDLIAYTAVMANAVNLRYVEMEDPKIKFKLVGVTRNSKGNIGKVNGDMVEASATLEALGKYYKKGHVPGKPDLVFLLSGLDLVDEGNERALTGLAYKGHVCKSYRVGLGEDIATSYSGARTMAHEMAHILGSPHDQSSRCPWKDGFLMSYLDGGTKKYQLSVCSREEIRKTVRQLPQRCFDEQSKTNYMAQHKKYPGQSIRPRYYCRRMLKVKGKGAKVVPQKVDYLSEQCKMRCCVKKSSRLGCYTVNILEGMECTEGKTCRKGACGNYKWPL</sequence>
<dbReference type="AlphaFoldDB" id="L7LRY2"/>
<feature type="domain" description="Peptidase M12B" evidence="7">
    <location>
        <begin position="175"/>
        <end position="378"/>
    </location>
</feature>
<evidence type="ECO:0000256" key="3">
    <source>
        <dbReference type="ARBA" id="ARBA00022833"/>
    </source>
</evidence>
<evidence type="ECO:0000256" key="2">
    <source>
        <dbReference type="ARBA" id="ARBA00022801"/>
    </source>
</evidence>
<reference evidence="8" key="1">
    <citation type="submission" date="2012-11" db="EMBL/GenBank/DDBJ databases">
        <authorList>
            <person name="Lucero-Rivera Y.E."/>
            <person name="Tovar-Ramirez D."/>
        </authorList>
    </citation>
    <scope>NUCLEOTIDE SEQUENCE</scope>
    <source>
        <tissue evidence="8">Salivary gland</tissue>
    </source>
</reference>
<keyword evidence="3 5" id="KW-0862">Zinc</keyword>
<dbReference type="InterPro" id="IPR024079">
    <property type="entry name" value="MetalloPept_cat_dom_sf"/>
</dbReference>
<dbReference type="GO" id="GO:0046872">
    <property type="term" value="F:metal ion binding"/>
    <property type="evidence" value="ECO:0007669"/>
    <property type="project" value="UniProtKB-KW"/>
</dbReference>
<name>L7LRY2_RHIPC</name>
<dbReference type="PANTHER" id="PTHR11905:SF159">
    <property type="entry name" value="ADAM METALLOPROTEASE"/>
    <property type="match status" value="1"/>
</dbReference>
<evidence type="ECO:0000256" key="5">
    <source>
        <dbReference type="PROSITE-ProRule" id="PRU00276"/>
    </source>
</evidence>
<dbReference type="Pfam" id="PF01421">
    <property type="entry name" value="Reprolysin"/>
    <property type="match status" value="1"/>
</dbReference>
<evidence type="ECO:0000256" key="1">
    <source>
        <dbReference type="ARBA" id="ARBA00022670"/>
    </source>
</evidence>
<evidence type="ECO:0000313" key="8">
    <source>
        <dbReference type="EMBL" id="JAA54302.1"/>
    </source>
</evidence>
<protein>
    <submittedName>
        <fullName evidence="8">Putative tick salivary metalloprotease</fullName>
    </submittedName>
</protein>
<keyword evidence="4 8" id="KW-0482">Metalloprotease</keyword>
<accession>L7LRY2</accession>
<keyword evidence="1 8" id="KW-0645">Protease</keyword>
<feature type="binding site" evidence="5">
    <location>
        <position position="328"/>
    </location>
    <ligand>
        <name>Zn(2+)</name>
        <dbReference type="ChEBI" id="CHEBI:29105"/>
        <note>catalytic</note>
    </ligand>
</feature>
<evidence type="ECO:0000259" key="7">
    <source>
        <dbReference type="PROSITE" id="PS50215"/>
    </source>
</evidence>
<evidence type="ECO:0000256" key="6">
    <source>
        <dbReference type="SAM" id="SignalP"/>
    </source>
</evidence>
<dbReference type="PROSITE" id="PS50215">
    <property type="entry name" value="ADAM_MEPRO"/>
    <property type="match status" value="1"/>
</dbReference>
<keyword evidence="2" id="KW-0378">Hydrolase</keyword>
<dbReference type="Gene3D" id="3.40.390.10">
    <property type="entry name" value="Collagenase (Catalytic Domain)"/>
    <property type="match status" value="1"/>
</dbReference>
<dbReference type="GO" id="GO:0004222">
    <property type="term" value="F:metalloendopeptidase activity"/>
    <property type="evidence" value="ECO:0007669"/>
    <property type="project" value="InterPro"/>
</dbReference>
<keyword evidence="6" id="KW-0732">Signal</keyword>
<dbReference type="SUPFAM" id="SSF55486">
    <property type="entry name" value="Metalloproteases ('zincins'), catalytic domain"/>
    <property type="match status" value="1"/>
</dbReference>
<feature type="chain" id="PRO_5003981178" evidence="6">
    <location>
        <begin position="17"/>
        <end position="468"/>
    </location>
</feature>
<organism evidence="8">
    <name type="scientific">Rhipicephalus pulchellus</name>
    <name type="common">Yellow backed tick</name>
    <name type="synonym">Dermacentor pulchellus</name>
    <dbReference type="NCBI Taxonomy" id="72859"/>
    <lineage>
        <taxon>Eukaryota</taxon>
        <taxon>Metazoa</taxon>
        <taxon>Ecdysozoa</taxon>
        <taxon>Arthropoda</taxon>
        <taxon>Chelicerata</taxon>
        <taxon>Arachnida</taxon>
        <taxon>Acari</taxon>
        <taxon>Parasitiformes</taxon>
        <taxon>Ixodida</taxon>
        <taxon>Ixodoidea</taxon>
        <taxon>Ixodidae</taxon>
        <taxon>Rhipicephalinae</taxon>
        <taxon>Rhipicephalus</taxon>
        <taxon>Rhipicephalus</taxon>
    </lineage>
</organism>
<reference evidence="8" key="2">
    <citation type="journal article" date="2015" name="J. Proteomics">
        <title>Sexual differences in the sialomes of the zebra tick, Rhipicephalus pulchellus.</title>
        <authorList>
            <person name="Tan A.W."/>
            <person name="Francischetti I.M."/>
            <person name="Slovak M."/>
            <person name="Kini R.M."/>
            <person name="Ribeiro J.M."/>
        </authorList>
    </citation>
    <scope>NUCLEOTIDE SEQUENCE</scope>
    <source>
        <tissue evidence="8">Salivary gland</tissue>
    </source>
</reference>
<dbReference type="EMBL" id="GACK01010732">
    <property type="protein sequence ID" value="JAA54302.1"/>
    <property type="molecule type" value="mRNA"/>
</dbReference>